<dbReference type="PROSITE" id="PS51257">
    <property type="entry name" value="PROKAR_LIPOPROTEIN"/>
    <property type="match status" value="1"/>
</dbReference>
<proteinExistence type="predicted"/>
<evidence type="ECO:0000256" key="1">
    <source>
        <dbReference type="SAM" id="Phobius"/>
    </source>
</evidence>
<evidence type="ECO:0000313" key="3">
    <source>
        <dbReference type="Proteomes" id="UP000670092"/>
    </source>
</evidence>
<accession>A0A8H7YVS7</accession>
<keyword evidence="1" id="KW-1133">Transmembrane helix</keyword>
<name>A0A8H7YVS7_AJECA</name>
<dbReference type="VEuPathDB" id="FungiDB:I7I52_08896"/>
<keyword evidence="1" id="KW-0472">Membrane</keyword>
<dbReference type="AlphaFoldDB" id="A0A8H7YVS7"/>
<sequence>MEEKLFETWRNIPVLLPNLFIFTYMLFLWSLSLSCFSCGRNASAPGLKTRPWYRKGENWIFQNSPIPNSPLQNWLYLAQSNRRKCRW</sequence>
<feature type="transmembrane region" description="Helical" evidence="1">
    <location>
        <begin position="12"/>
        <end position="31"/>
    </location>
</feature>
<reference evidence="2 3" key="1">
    <citation type="submission" date="2021-01" db="EMBL/GenBank/DDBJ databases">
        <title>Chromosome-level genome assembly of a human fungal pathogen reveals clustering of transcriptionally co-regulated genes.</title>
        <authorList>
            <person name="Voorhies M."/>
            <person name="Cohen S."/>
            <person name="Shea T.P."/>
            <person name="Petrus S."/>
            <person name="Munoz J.F."/>
            <person name="Poplawski S."/>
            <person name="Goldman W.E."/>
            <person name="Michael T."/>
            <person name="Cuomo C.A."/>
            <person name="Sil A."/>
            <person name="Beyhan S."/>
        </authorList>
    </citation>
    <scope>NUCLEOTIDE SEQUENCE [LARGE SCALE GENOMIC DNA]</scope>
    <source>
        <strain evidence="2 3">G184AR</strain>
    </source>
</reference>
<organism evidence="2 3">
    <name type="scientific">Ajellomyces capsulatus</name>
    <name type="common">Darling's disease fungus</name>
    <name type="synonym">Histoplasma capsulatum</name>
    <dbReference type="NCBI Taxonomy" id="5037"/>
    <lineage>
        <taxon>Eukaryota</taxon>
        <taxon>Fungi</taxon>
        <taxon>Dikarya</taxon>
        <taxon>Ascomycota</taxon>
        <taxon>Pezizomycotina</taxon>
        <taxon>Eurotiomycetes</taxon>
        <taxon>Eurotiomycetidae</taxon>
        <taxon>Onygenales</taxon>
        <taxon>Ajellomycetaceae</taxon>
        <taxon>Histoplasma</taxon>
    </lineage>
</organism>
<evidence type="ECO:0000313" key="2">
    <source>
        <dbReference type="EMBL" id="KAG5298807.1"/>
    </source>
</evidence>
<gene>
    <name evidence="2" type="ORF">I7I52_08896</name>
</gene>
<dbReference type="Proteomes" id="UP000670092">
    <property type="component" value="Unassembled WGS sequence"/>
</dbReference>
<dbReference type="EMBL" id="JAEVHI010000002">
    <property type="protein sequence ID" value="KAG5298807.1"/>
    <property type="molecule type" value="Genomic_DNA"/>
</dbReference>
<keyword evidence="1" id="KW-0812">Transmembrane</keyword>
<comment type="caution">
    <text evidence="2">The sequence shown here is derived from an EMBL/GenBank/DDBJ whole genome shotgun (WGS) entry which is preliminary data.</text>
</comment>
<protein>
    <submittedName>
        <fullName evidence="2">Uncharacterized protein</fullName>
    </submittedName>
</protein>